<dbReference type="PANTHER" id="PTHR42808">
    <property type="entry name" value="HYDROXYSTEROID DEHYDROGENASE-LIKE PROTEIN 2"/>
    <property type="match status" value="1"/>
</dbReference>
<keyword evidence="2" id="KW-0521">NADP</keyword>
<keyword evidence="6" id="KW-1185">Reference proteome</keyword>
<dbReference type="Pfam" id="PF02036">
    <property type="entry name" value="SCP2"/>
    <property type="match status" value="1"/>
</dbReference>
<dbReference type="Gene3D" id="3.30.1050.10">
    <property type="entry name" value="SCP2 sterol-binding domain"/>
    <property type="match status" value="1"/>
</dbReference>
<proteinExistence type="inferred from homology"/>
<evidence type="ECO:0000259" key="4">
    <source>
        <dbReference type="Pfam" id="PF02036"/>
    </source>
</evidence>
<accession>A0A521AME0</accession>
<evidence type="ECO:0000256" key="3">
    <source>
        <dbReference type="ARBA" id="ARBA00023002"/>
    </source>
</evidence>
<dbReference type="Proteomes" id="UP000315636">
    <property type="component" value="Unassembled WGS sequence"/>
</dbReference>
<evidence type="ECO:0000256" key="2">
    <source>
        <dbReference type="ARBA" id="ARBA00022857"/>
    </source>
</evidence>
<dbReference type="RefSeq" id="WP_142503930.1">
    <property type="nucleotide sequence ID" value="NZ_FXTI01000001.1"/>
</dbReference>
<evidence type="ECO:0000313" key="6">
    <source>
        <dbReference type="Proteomes" id="UP000315636"/>
    </source>
</evidence>
<feature type="domain" description="SCP2" evidence="4">
    <location>
        <begin position="16"/>
        <end position="104"/>
    </location>
</feature>
<evidence type="ECO:0000256" key="1">
    <source>
        <dbReference type="ARBA" id="ARBA00006484"/>
    </source>
</evidence>
<dbReference type="PANTHER" id="PTHR42808:SF3">
    <property type="entry name" value="HYDROXYSTEROID DEHYDROGENASE-LIKE PROTEIN 2"/>
    <property type="match status" value="1"/>
</dbReference>
<sequence>MTVKETIMTVVDKMNKDPEGIQGMNTVYQFDIYGVGNHQLHLKNDSAEYLEEEASEANCIIQMSEENFVKLLEGNLNPTTAFMTGKLKVKGDLSLAIKLQNLLDRYR</sequence>
<dbReference type="InterPro" id="IPR051935">
    <property type="entry name" value="HSDL2"/>
</dbReference>
<reference evidence="5 6" key="1">
    <citation type="submission" date="2017-05" db="EMBL/GenBank/DDBJ databases">
        <authorList>
            <person name="Varghese N."/>
            <person name="Submissions S."/>
        </authorList>
    </citation>
    <scope>NUCLEOTIDE SEQUENCE [LARGE SCALE GENOMIC DNA]</scope>
    <source>
        <strain evidence="5 6">DSM 45474</strain>
    </source>
</reference>
<dbReference type="InterPro" id="IPR003033">
    <property type="entry name" value="SCP2_sterol-bd_dom"/>
</dbReference>
<dbReference type="OrthoDB" id="9804656at2"/>
<name>A0A521AME0_9BACL</name>
<dbReference type="GO" id="GO:0016491">
    <property type="term" value="F:oxidoreductase activity"/>
    <property type="evidence" value="ECO:0007669"/>
    <property type="project" value="UniProtKB-KW"/>
</dbReference>
<dbReference type="SUPFAM" id="SSF55718">
    <property type="entry name" value="SCP-like"/>
    <property type="match status" value="1"/>
</dbReference>
<comment type="similarity">
    <text evidence="1">Belongs to the short-chain dehydrogenases/reductases (SDR) family.</text>
</comment>
<organism evidence="5 6">
    <name type="scientific">Melghirimyces algeriensis</name>
    <dbReference type="NCBI Taxonomy" id="910412"/>
    <lineage>
        <taxon>Bacteria</taxon>
        <taxon>Bacillati</taxon>
        <taxon>Bacillota</taxon>
        <taxon>Bacilli</taxon>
        <taxon>Bacillales</taxon>
        <taxon>Thermoactinomycetaceae</taxon>
        <taxon>Melghirimyces</taxon>
    </lineage>
</organism>
<dbReference type="AlphaFoldDB" id="A0A521AME0"/>
<gene>
    <name evidence="5" type="ORF">SAMN06264849_101228</name>
</gene>
<keyword evidence="3" id="KW-0560">Oxidoreductase</keyword>
<protein>
    <submittedName>
        <fullName evidence="5">Sterol carrier protein</fullName>
    </submittedName>
</protein>
<dbReference type="InterPro" id="IPR036527">
    <property type="entry name" value="SCP2_sterol-bd_dom_sf"/>
</dbReference>
<evidence type="ECO:0000313" key="5">
    <source>
        <dbReference type="EMBL" id="SMO35973.1"/>
    </source>
</evidence>
<dbReference type="EMBL" id="FXTI01000001">
    <property type="protein sequence ID" value="SMO35973.1"/>
    <property type="molecule type" value="Genomic_DNA"/>
</dbReference>